<evidence type="ECO:0000313" key="8">
    <source>
        <dbReference type="Proteomes" id="UP000007875"/>
    </source>
</evidence>
<keyword evidence="4 5" id="KW-0472">Membrane</keyword>
<feature type="transmembrane region" description="Helical" evidence="5">
    <location>
        <begin position="174"/>
        <end position="197"/>
    </location>
</feature>
<reference evidence="8" key="1">
    <citation type="submission" date="2003-08" db="EMBL/GenBank/DDBJ databases">
        <authorList>
            <person name="Birren B."/>
            <person name="Nusbaum C."/>
            <person name="Abebe A."/>
            <person name="Abouelleil A."/>
            <person name="Adekoya E."/>
            <person name="Ait-zahra M."/>
            <person name="Allen N."/>
            <person name="Allen T."/>
            <person name="An P."/>
            <person name="Anderson M."/>
            <person name="Anderson S."/>
            <person name="Arachchi H."/>
            <person name="Armbruster J."/>
            <person name="Bachantsang P."/>
            <person name="Baldwin J."/>
            <person name="Barry A."/>
            <person name="Bayul T."/>
            <person name="Blitshsteyn B."/>
            <person name="Bloom T."/>
            <person name="Blye J."/>
            <person name="Boguslavskiy L."/>
            <person name="Borowsky M."/>
            <person name="Boukhgalter B."/>
            <person name="Brunache A."/>
            <person name="Butler J."/>
            <person name="Calixte N."/>
            <person name="Calvo S."/>
            <person name="Camarata J."/>
            <person name="Campo K."/>
            <person name="Chang J."/>
            <person name="Cheshatsang Y."/>
            <person name="Citroen M."/>
            <person name="Collymore A."/>
            <person name="Considine T."/>
            <person name="Cook A."/>
            <person name="Cooke P."/>
            <person name="Corum B."/>
            <person name="Cuomo C."/>
            <person name="David R."/>
            <person name="Dawoe T."/>
            <person name="Degray S."/>
            <person name="Dodge S."/>
            <person name="Dooley K."/>
            <person name="Dorje P."/>
            <person name="Dorjee K."/>
            <person name="Dorris L."/>
            <person name="Duffey N."/>
            <person name="Dupes A."/>
            <person name="Elkins T."/>
            <person name="Engels R."/>
            <person name="Erickson J."/>
            <person name="Farina A."/>
            <person name="Faro S."/>
            <person name="Ferreira P."/>
            <person name="Fischer H."/>
            <person name="Fitzgerald M."/>
            <person name="Foley K."/>
            <person name="Gage D."/>
            <person name="Galagan J."/>
            <person name="Gearin G."/>
            <person name="Gnerre S."/>
            <person name="Gnirke A."/>
            <person name="Goyette A."/>
            <person name="Graham J."/>
            <person name="Grandbois E."/>
            <person name="Gyaltsen K."/>
            <person name="Hafez N."/>
            <person name="Hagopian D."/>
            <person name="Hagos B."/>
            <person name="Hall J."/>
            <person name="Hatcher B."/>
            <person name="Heller A."/>
            <person name="Higgins H."/>
            <person name="Honan T."/>
            <person name="Horn A."/>
            <person name="Houde N."/>
            <person name="Hughes L."/>
            <person name="Hulme W."/>
            <person name="Husby E."/>
            <person name="Iliev I."/>
            <person name="Jaffe D."/>
            <person name="Jones C."/>
            <person name="Kamal M."/>
            <person name="Kamat A."/>
            <person name="Kamvysselis M."/>
            <person name="Karlsson E."/>
            <person name="Kells C."/>
            <person name="Kieu A."/>
            <person name="Kisner P."/>
            <person name="Kodira C."/>
            <person name="Kulbokas E."/>
            <person name="Labutti K."/>
            <person name="Lama D."/>
            <person name="Landers T."/>
            <person name="Leger J."/>
            <person name="Levine S."/>
            <person name="Lewis D."/>
            <person name="Lewis T."/>
            <person name="Lindblad-toh K."/>
            <person name="Liu X."/>
            <person name="Lokyitsang T."/>
            <person name="Lokyitsang Y."/>
            <person name="Lucien O."/>
            <person name="Lui A."/>
            <person name="Ma L.J."/>
            <person name="Mabbitt R."/>
            <person name="Macdonald J."/>
            <person name="Maclean C."/>
            <person name="Major J."/>
            <person name="Manning J."/>
            <person name="Marabella R."/>
            <person name="Maru K."/>
            <person name="Matthews C."/>
            <person name="Mauceli E."/>
            <person name="Mccarthy M."/>
            <person name="Mcdonough S."/>
            <person name="Mcghee T."/>
            <person name="Meldrim J."/>
            <person name="Meneus L."/>
            <person name="Mesirov J."/>
            <person name="Mihalev A."/>
            <person name="Mihova T."/>
            <person name="Mikkelsen T."/>
            <person name="Mlenga V."/>
            <person name="Moru K."/>
            <person name="Mozes J."/>
            <person name="Mulrain L."/>
            <person name="Munson G."/>
            <person name="Naylor J."/>
            <person name="Newes C."/>
            <person name="Nguyen C."/>
            <person name="Nguyen N."/>
            <person name="Nguyen T."/>
            <person name="Nicol R."/>
            <person name="Nielsen C."/>
            <person name="Nizzari M."/>
            <person name="Norbu C."/>
            <person name="Norbu N."/>
            <person name="O'donnell P."/>
            <person name="Okoawo O."/>
            <person name="O'leary S."/>
            <person name="Omotosho B."/>
            <person name="O'neill K."/>
            <person name="Osman S."/>
            <person name="Parker S."/>
            <person name="Perrin D."/>
            <person name="Phunkhang P."/>
            <person name="Piqani B."/>
            <person name="Purcell S."/>
            <person name="Rachupka T."/>
            <person name="Ramasamy U."/>
            <person name="Rameau R."/>
            <person name="Ray V."/>
            <person name="Raymond C."/>
            <person name="Retta R."/>
            <person name="Richardson S."/>
            <person name="Rise C."/>
            <person name="Rodriguez J."/>
            <person name="Rogers J."/>
            <person name="Rogov P."/>
            <person name="Rutman M."/>
            <person name="Schupbach R."/>
            <person name="Seaman C."/>
            <person name="Settipalli S."/>
            <person name="Sharpe T."/>
            <person name="Sheridan J."/>
            <person name="Sherpa N."/>
            <person name="Shi J."/>
            <person name="Smirnov S."/>
            <person name="Smith C."/>
            <person name="Sougnez C."/>
            <person name="Spencer B."/>
            <person name="Stalker J."/>
            <person name="Stange-thomann N."/>
            <person name="Stavropoulos S."/>
            <person name="Stetson K."/>
            <person name="Stone C."/>
            <person name="Stone S."/>
            <person name="Stubbs M."/>
            <person name="Talamas J."/>
            <person name="Tchuinga P."/>
            <person name="Tenzing P."/>
            <person name="Tesfaye S."/>
            <person name="Theodore J."/>
            <person name="Thoulutsang Y."/>
            <person name="Topham K."/>
            <person name="Towey S."/>
            <person name="Tsamla T."/>
            <person name="Tsomo N."/>
            <person name="Vallee D."/>
            <person name="Vassiliev H."/>
            <person name="Venkataraman V."/>
            <person name="Vinson J."/>
            <person name="Vo A."/>
            <person name="Wade C."/>
            <person name="Wang S."/>
            <person name="Wangchuk T."/>
            <person name="Wangdi T."/>
            <person name="Whittaker C."/>
            <person name="Wilkinson J."/>
            <person name="Wu Y."/>
            <person name="Wyman D."/>
            <person name="Yadav S."/>
            <person name="Yang S."/>
            <person name="Yang X."/>
            <person name="Yeager S."/>
            <person name="Yee E."/>
            <person name="Young G."/>
            <person name="Zainoun J."/>
            <person name="Zembeck L."/>
            <person name="Zimmer A."/>
            <person name="Zody M."/>
            <person name="Lander E."/>
        </authorList>
    </citation>
    <scope>NUCLEOTIDE SEQUENCE [LARGE SCALE GENOMIC DNA]</scope>
</reference>
<evidence type="ECO:0000313" key="7">
    <source>
        <dbReference type="Ensembl" id="ENSCSAVP00000006618.1"/>
    </source>
</evidence>
<dbReference type="InterPro" id="IPR020846">
    <property type="entry name" value="MFS_dom"/>
</dbReference>
<protein>
    <recommendedName>
        <fullName evidence="6">Major facilitator superfamily (MFS) profile domain-containing protein</fullName>
    </recommendedName>
</protein>
<feature type="transmembrane region" description="Helical" evidence="5">
    <location>
        <begin position="236"/>
        <end position="252"/>
    </location>
</feature>
<dbReference type="OMA" id="MGAMVFI"/>
<keyword evidence="3 5" id="KW-1133">Transmembrane helix</keyword>
<proteinExistence type="predicted"/>
<feature type="transmembrane region" description="Helical" evidence="5">
    <location>
        <begin position="203"/>
        <end position="224"/>
    </location>
</feature>
<feature type="domain" description="Major facilitator superfamily (MFS) profile" evidence="6">
    <location>
        <begin position="65"/>
        <end position="516"/>
    </location>
</feature>
<evidence type="ECO:0000256" key="3">
    <source>
        <dbReference type="ARBA" id="ARBA00022989"/>
    </source>
</evidence>
<dbReference type="HOGENOM" id="CLU_001265_33_4_1"/>
<reference evidence="7" key="3">
    <citation type="submission" date="2025-09" db="UniProtKB">
        <authorList>
            <consortium name="Ensembl"/>
        </authorList>
    </citation>
    <scope>IDENTIFICATION</scope>
</reference>
<feature type="transmembrane region" description="Helical" evidence="5">
    <location>
        <begin position="20"/>
        <end position="42"/>
    </location>
</feature>
<evidence type="ECO:0000256" key="4">
    <source>
        <dbReference type="ARBA" id="ARBA00023136"/>
    </source>
</evidence>
<evidence type="ECO:0000259" key="6">
    <source>
        <dbReference type="PROSITE" id="PS50850"/>
    </source>
</evidence>
<feature type="transmembrane region" description="Helical" evidence="5">
    <location>
        <begin position="428"/>
        <end position="451"/>
    </location>
</feature>
<dbReference type="InParanoid" id="H2YMR6"/>
<evidence type="ECO:0000256" key="2">
    <source>
        <dbReference type="ARBA" id="ARBA00022692"/>
    </source>
</evidence>
<dbReference type="GO" id="GO:0016020">
    <property type="term" value="C:membrane"/>
    <property type="evidence" value="ECO:0007669"/>
    <property type="project" value="UniProtKB-SubCell"/>
</dbReference>
<feature type="transmembrane region" description="Helical" evidence="5">
    <location>
        <begin position="463"/>
        <end position="485"/>
    </location>
</feature>
<evidence type="ECO:0000256" key="5">
    <source>
        <dbReference type="SAM" id="Phobius"/>
    </source>
</evidence>
<name>H2YMR6_CIOSA</name>
<reference evidence="7" key="2">
    <citation type="submission" date="2025-08" db="UniProtKB">
        <authorList>
            <consortium name="Ensembl"/>
        </authorList>
    </citation>
    <scope>IDENTIFICATION</scope>
</reference>
<dbReference type="Gene3D" id="1.20.1250.20">
    <property type="entry name" value="MFS general substrate transporter like domains"/>
    <property type="match status" value="1"/>
</dbReference>
<dbReference type="Pfam" id="PF00083">
    <property type="entry name" value="Sugar_tr"/>
    <property type="match status" value="1"/>
</dbReference>
<feature type="transmembrane region" description="Helical" evidence="5">
    <location>
        <begin position="347"/>
        <end position="364"/>
    </location>
</feature>
<feature type="transmembrane region" description="Helical" evidence="5">
    <location>
        <begin position="145"/>
        <end position="162"/>
    </location>
</feature>
<dbReference type="GeneTree" id="ENSGT00940000162538"/>
<feature type="transmembrane region" description="Helical" evidence="5">
    <location>
        <begin position="376"/>
        <end position="396"/>
    </location>
</feature>
<feature type="transmembrane region" description="Helical" evidence="5">
    <location>
        <begin position="491"/>
        <end position="511"/>
    </location>
</feature>
<dbReference type="STRING" id="51511.ENSCSAVP00000006618"/>
<dbReference type="Ensembl" id="ENSCSAVT00000006702.1">
    <property type="protein sequence ID" value="ENSCSAVP00000006618.1"/>
    <property type="gene ID" value="ENSCSAVG00000003967.1"/>
</dbReference>
<feature type="transmembrane region" description="Helical" evidence="5">
    <location>
        <begin position="403"/>
        <end position="422"/>
    </location>
</feature>
<dbReference type="SUPFAM" id="SSF103473">
    <property type="entry name" value="MFS general substrate transporter"/>
    <property type="match status" value="1"/>
</dbReference>
<dbReference type="PANTHER" id="PTHR24064">
    <property type="entry name" value="SOLUTE CARRIER FAMILY 22 MEMBER"/>
    <property type="match status" value="1"/>
</dbReference>
<dbReference type="GO" id="GO:0022857">
    <property type="term" value="F:transmembrane transporter activity"/>
    <property type="evidence" value="ECO:0007669"/>
    <property type="project" value="InterPro"/>
</dbReference>
<dbReference type="Proteomes" id="UP000007875">
    <property type="component" value="Unassembled WGS sequence"/>
</dbReference>
<evidence type="ECO:0000256" key="1">
    <source>
        <dbReference type="ARBA" id="ARBA00004141"/>
    </source>
</evidence>
<dbReference type="CDD" id="cd17317">
    <property type="entry name" value="MFS_SLC22"/>
    <property type="match status" value="1"/>
</dbReference>
<keyword evidence="2 5" id="KW-0812">Transmembrane</keyword>
<dbReference type="InterPro" id="IPR036259">
    <property type="entry name" value="MFS_trans_sf"/>
</dbReference>
<dbReference type="eggNOG" id="KOG0255">
    <property type="taxonomic scope" value="Eukaryota"/>
</dbReference>
<dbReference type="PROSITE" id="PS50850">
    <property type="entry name" value="MFS"/>
    <property type="match status" value="1"/>
</dbReference>
<dbReference type="AlphaFoldDB" id="H2YMR6"/>
<sequence length="531" mass="59628">MVEFDKIVEEMDGLSRQQWIQLILLMLPAVFVGSQMGAMVFIGASVDYTCEMPIKDNLSDYRMPTVVLPVARYFENKVSGRSIWNIFTDTDVTNCSYWWPGNDTVAKPNKTEQCTSWSFDTSSMFKSSVVSDFLLVCQDEYKIKLSQAVFMFGITVGCAVFGHISDRYGRKTSVVASAALGGALAFAVAFSQSYVMFMLLRSLSGFCFFSAFTCSFVLATEIVAPKYRVRVSQTEQAFFASGFCILALYGYFVREWRMLQIIISIPVFAISSYYWLAHESPRWLISCKRFTEANIIVQKFIRTVTLIIYQFSYSPEIDDRIAEKKSYHEFHHGPMDLIRTPNIRKKSLMLFYCWLVCSCVYYGLTLNAADLGGDPFINLFLSGLVEIPYSLCIPMLDKWGRRPSLSLCLVLSGVSCVTMLFVPKSLLWLNITLSMIGKFSIAAAFGTVYIYAAELYPTPIRNVGIGVCSSFARIGGILSPFIAMLNVVAKPLPYVVFGLMSIFGGILALFLPEVLGIRLPETIKEGEEFGK</sequence>
<accession>H2YMR6</accession>
<keyword evidence="8" id="KW-1185">Reference proteome</keyword>
<organism evidence="7 8">
    <name type="scientific">Ciona savignyi</name>
    <name type="common">Pacific transparent sea squirt</name>
    <dbReference type="NCBI Taxonomy" id="51511"/>
    <lineage>
        <taxon>Eukaryota</taxon>
        <taxon>Metazoa</taxon>
        <taxon>Chordata</taxon>
        <taxon>Tunicata</taxon>
        <taxon>Ascidiacea</taxon>
        <taxon>Phlebobranchia</taxon>
        <taxon>Cionidae</taxon>
        <taxon>Ciona</taxon>
    </lineage>
</organism>
<dbReference type="InterPro" id="IPR005828">
    <property type="entry name" value="MFS_sugar_transport-like"/>
</dbReference>
<comment type="subcellular location">
    <subcellularLocation>
        <location evidence="1">Membrane</location>
        <topology evidence="1">Multi-pass membrane protein</topology>
    </subcellularLocation>
</comment>